<reference evidence="2" key="2">
    <citation type="submission" date="2018-04" db="EMBL/GenBank/DDBJ databases">
        <title>OnivRS2 (Oryza nivara Reference Sequence Version 2).</title>
        <authorList>
            <person name="Zhang J."/>
            <person name="Kudrna D."/>
            <person name="Lee S."/>
            <person name="Talag J."/>
            <person name="Rajasekar S."/>
            <person name="Welchert J."/>
            <person name="Hsing Y.-I."/>
            <person name="Wing R.A."/>
        </authorList>
    </citation>
    <scope>NUCLEOTIDE SEQUENCE [LARGE SCALE GENOMIC DNA]</scope>
    <source>
        <strain evidence="2">SL10</strain>
    </source>
</reference>
<organism evidence="2">
    <name type="scientific">Oryza nivara</name>
    <name type="common">Indian wild rice</name>
    <name type="synonym">Oryza sativa f. spontanea</name>
    <dbReference type="NCBI Taxonomy" id="4536"/>
    <lineage>
        <taxon>Eukaryota</taxon>
        <taxon>Viridiplantae</taxon>
        <taxon>Streptophyta</taxon>
        <taxon>Embryophyta</taxon>
        <taxon>Tracheophyta</taxon>
        <taxon>Spermatophyta</taxon>
        <taxon>Magnoliopsida</taxon>
        <taxon>Liliopsida</taxon>
        <taxon>Poales</taxon>
        <taxon>Poaceae</taxon>
        <taxon>BOP clade</taxon>
        <taxon>Oryzoideae</taxon>
        <taxon>Oryzeae</taxon>
        <taxon>Oryzinae</taxon>
        <taxon>Oryza</taxon>
    </lineage>
</organism>
<evidence type="ECO:0000313" key="3">
    <source>
        <dbReference type="Proteomes" id="UP000006591"/>
    </source>
</evidence>
<proteinExistence type="predicted"/>
<feature type="region of interest" description="Disordered" evidence="1">
    <location>
        <begin position="147"/>
        <end position="176"/>
    </location>
</feature>
<keyword evidence="3" id="KW-1185">Reference proteome</keyword>
<evidence type="ECO:0000313" key="2">
    <source>
        <dbReference type="EnsemblPlants" id="ONIVA05G05360.1"/>
    </source>
</evidence>
<reference evidence="2" key="1">
    <citation type="submission" date="2015-04" db="UniProtKB">
        <authorList>
            <consortium name="EnsemblPlants"/>
        </authorList>
    </citation>
    <scope>IDENTIFICATION</scope>
    <source>
        <strain evidence="2">SL10</strain>
    </source>
</reference>
<name>A0A0E0HA82_ORYNI</name>
<sequence length="495" mass="56062">MAGKAALFDEQGRMTHLLKNMAAICHSIRTTFRICHSIRNVFRTCHRAHELFHSVTLRLSKVTRCRPSVSRHLLRHLAAAGVGRKAADMGEEELGRRWEEELAIPGGRARPHVRGRSLPTWRGALPAQEEELAGLVRLGKEELVGVGKRSSAGTGGRARWRGKEEPPALGRRSWPALGRKSSPFRCREELASMCGGEACRCGEEELRRRGRKSSPAWKGGARRRRKEELCWRVKKSPLEPPALGRKSSREEELRRRGKESSPACTGKNFAGVGRKSSPAWGGGAADMGRKKNSLADLFDLVEQLHNVKLTLGNLDMDSIYVKNLDGSIKLLVLLTEERHSVAMDPITLGFSYFIKQEFCTSDKLRSYPDDWDDYRKGEFLMSLQNMHPRSLRELFKNVDGIGWPVKDKYLPKILSDIVEVDSLQGREHNLKDFSDYVNLLRNRYKHFNGLPDEVKAVLVNRKGLVKIISEWTPNFWIVVYERTGWPKTNLPGSLL</sequence>
<dbReference type="AlphaFoldDB" id="A0A0E0HA82"/>
<feature type="region of interest" description="Disordered" evidence="1">
    <location>
        <begin position="239"/>
        <end position="285"/>
    </location>
</feature>
<evidence type="ECO:0008006" key="4">
    <source>
        <dbReference type="Google" id="ProtNLM"/>
    </source>
</evidence>
<dbReference type="HOGENOM" id="CLU_551394_0_0_1"/>
<protein>
    <recommendedName>
        <fullName evidence="4">KEN domain-containing protein</fullName>
    </recommendedName>
</protein>
<evidence type="ECO:0000256" key="1">
    <source>
        <dbReference type="SAM" id="MobiDB-lite"/>
    </source>
</evidence>
<dbReference type="Proteomes" id="UP000006591">
    <property type="component" value="Chromosome 5"/>
</dbReference>
<dbReference type="Gramene" id="ONIVA05G05360.1">
    <property type="protein sequence ID" value="ONIVA05G05360.1"/>
    <property type="gene ID" value="ONIVA05G05360"/>
</dbReference>
<dbReference type="EnsemblPlants" id="ONIVA05G05360.1">
    <property type="protein sequence ID" value="ONIVA05G05360.1"/>
    <property type="gene ID" value="ONIVA05G05360"/>
</dbReference>
<accession>A0A0E0HA82</accession>